<evidence type="ECO:0000256" key="1">
    <source>
        <dbReference type="SAM" id="MobiDB-lite"/>
    </source>
</evidence>
<feature type="region of interest" description="Disordered" evidence="1">
    <location>
        <begin position="625"/>
        <end position="691"/>
    </location>
</feature>
<evidence type="ECO:0000313" key="3">
    <source>
        <dbReference type="Proteomes" id="UP001287356"/>
    </source>
</evidence>
<proteinExistence type="predicted"/>
<feature type="compositionally biased region" description="Basic and acidic residues" evidence="1">
    <location>
        <begin position="490"/>
        <end position="500"/>
    </location>
</feature>
<sequence>MQRVSSPSQAAYVPAAPTHPSLDYRDNNGPMHAFPPQPHPHYAYYTDVALQGQPPSRGASPSPASTFNSQANSLFSVQSTESSAYTHHSSSVTSFHDGRDSDSPAPGCVPRPPSCRPQSPFHRSQSRAGASSRPGSPLSRHMTSINGSRNHSKISGVARPASRRAIRLGSANIDHISQQVLWEMETGTSPPPRQGQVQSLEACPQEEQRTSYWVEYTAAPEHGAPEGTTPPSPDDVDESDEGARLSPEADQPPESPTSQSSQDITMTGFSDVDAGSPESCDSGAAAPERSIRVLKSILDEEFGLRLGKAEPPEDMVDAVSRCMDNLSLSRHRYRQEGFIVPINTFHVPGDSHEETTPPETTPRRSGGKLPVASKKRNADDPRRDEGDGPPGEDGKEEGERSPFRPNDPRTQKRAKVELYPCPFRKHNPIKFNIREWEYCARAPFKGKTELKKHIIRYHQQEQVSFKCDRCLAAFPSREELKTHLRRDPDKMCETTSDREASPYTATNEGVSSAVGERLRSRSENLDWTGIWLAVFPRYDPNLIPEPVFEPAVELHEVSRTYNESHLELATMISDTLGHESERLGASMLNVFDQFMNGVFQRAHVQAAAGAGSSFAFNRRHLQSPRDGLSPFLRNNSGTPSSSTTSSSTHPYALSRTERMSTSGSSNSSTPALPLRTSQSRGSNPSPLAWTQQGGASGYYPSLYRQSENAQLPVPTLHPNHRIAPGSSAPSNAVAVPQFNALPAHAVGIYTPNSYGHGHGQYPAPGQQRNGWQDPQGVFGNMNPGIVGLSNSRGQIATPLDINPGLVSGNYGAEYSGHMSAVDDTRVGYLNRGLPLNQVPQPQDAAAITASLGEMLARLDAPLDRRQVEGPRR</sequence>
<dbReference type="EMBL" id="JAULSN010000006">
    <property type="protein sequence ID" value="KAK3369366.1"/>
    <property type="molecule type" value="Genomic_DNA"/>
</dbReference>
<feature type="region of interest" description="Disordered" evidence="1">
    <location>
        <begin position="344"/>
        <end position="415"/>
    </location>
</feature>
<comment type="caution">
    <text evidence="2">The sequence shown here is derived from an EMBL/GenBank/DDBJ whole genome shotgun (WGS) entry which is preliminary data.</text>
</comment>
<dbReference type="Proteomes" id="UP001287356">
    <property type="component" value="Unassembled WGS sequence"/>
</dbReference>
<feature type="compositionally biased region" description="Basic and acidic residues" evidence="1">
    <location>
        <begin position="376"/>
        <end position="386"/>
    </location>
</feature>
<reference evidence="2" key="2">
    <citation type="submission" date="2023-06" db="EMBL/GenBank/DDBJ databases">
        <authorList>
            <consortium name="Lawrence Berkeley National Laboratory"/>
            <person name="Haridas S."/>
            <person name="Hensen N."/>
            <person name="Bonometti L."/>
            <person name="Westerberg I."/>
            <person name="Brannstrom I.O."/>
            <person name="Guillou S."/>
            <person name="Cros-Aarteil S."/>
            <person name="Calhoun S."/>
            <person name="Kuo A."/>
            <person name="Mondo S."/>
            <person name="Pangilinan J."/>
            <person name="Riley R."/>
            <person name="Labutti K."/>
            <person name="Andreopoulos B."/>
            <person name="Lipzen A."/>
            <person name="Chen C."/>
            <person name="Yanf M."/>
            <person name="Daum C."/>
            <person name="Ng V."/>
            <person name="Clum A."/>
            <person name="Steindorff A."/>
            <person name="Ohm R."/>
            <person name="Martin F."/>
            <person name="Silar P."/>
            <person name="Natvig D."/>
            <person name="Lalanne C."/>
            <person name="Gautier V."/>
            <person name="Ament-Velasquez S.L."/>
            <person name="Kruys A."/>
            <person name="Hutchinson M.I."/>
            <person name="Powell A.J."/>
            <person name="Barry K."/>
            <person name="Miller A.N."/>
            <person name="Grigoriev I.V."/>
            <person name="Debuchy R."/>
            <person name="Gladieux P."/>
            <person name="Thoren M.H."/>
            <person name="Johannesson H."/>
        </authorList>
    </citation>
    <scope>NUCLEOTIDE SEQUENCE</scope>
    <source>
        <strain evidence="2">CBS 958.72</strain>
    </source>
</reference>
<feature type="region of interest" description="Disordered" evidence="1">
    <location>
        <begin position="88"/>
        <end position="160"/>
    </location>
</feature>
<evidence type="ECO:0008006" key="4">
    <source>
        <dbReference type="Google" id="ProtNLM"/>
    </source>
</evidence>
<feature type="region of interest" description="Disordered" evidence="1">
    <location>
        <begin position="490"/>
        <end position="509"/>
    </location>
</feature>
<accession>A0AAE0K3J9</accession>
<dbReference type="Gene3D" id="3.30.160.60">
    <property type="entry name" value="Classic Zinc Finger"/>
    <property type="match status" value="1"/>
</dbReference>
<feature type="compositionally biased region" description="Low complexity" evidence="1">
    <location>
        <begin position="660"/>
        <end position="669"/>
    </location>
</feature>
<keyword evidence="3" id="KW-1185">Reference proteome</keyword>
<reference evidence="2" key="1">
    <citation type="journal article" date="2023" name="Mol. Phylogenet. Evol.">
        <title>Genome-scale phylogeny and comparative genomics of the fungal order Sordariales.</title>
        <authorList>
            <person name="Hensen N."/>
            <person name="Bonometti L."/>
            <person name="Westerberg I."/>
            <person name="Brannstrom I.O."/>
            <person name="Guillou S."/>
            <person name="Cros-Aarteil S."/>
            <person name="Calhoun S."/>
            <person name="Haridas S."/>
            <person name="Kuo A."/>
            <person name="Mondo S."/>
            <person name="Pangilinan J."/>
            <person name="Riley R."/>
            <person name="LaButti K."/>
            <person name="Andreopoulos B."/>
            <person name="Lipzen A."/>
            <person name="Chen C."/>
            <person name="Yan M."/>
            <person name="Daum C."/>
            <person name="Ng V."/>
            <person name="Clum A."/>
            <person name="Steindorff A."/>
            <person name="Ohm R.A."/>
            <person name="Martin F."/>
            <person name="Silar P."/>
            <person name="Natvig D.O."/>
            <person name="Lalanne C."/>
            <person name="Gautier V."/>
            <person name="Ament-Velasquez S.L."/>
            <person name="Kruys A."/>
            <person name="Hutchinson M.I."/>
            <person name="Powell A.J."/>
            <person name="Barry K."/>
            <person name="Miller A.N."/>
            <person name="Grigoriev I.V."/>
            <person name="Debuchy R."/>
            <person name="Gladieux P."/>
            <person name="Hiltunen Thoren M."/>
            <person name="Johannesson H."/>
        </authorList>
    </citation>
    <scope>NUCLEOTIDE SEQUENCE</scope>
    <source>
        <strain evidence="2">CBS 958.72</strain>
    </source>
</reference>
<gene>
    <name evidence="2" type="ORF">B0T24DRAFT_359723</name>
</gene>
<feature type="region of interest" description="Disordered" evidence="1">
    <location>
        <begin position="221"/>
        <end position="288"/>
    </location>
</feature>
<feature type="compositionally biased region" description="Polar residues" evidence="1">
    <location>
        <begin position="675"/>
        <end position="691"/>
    </location>
</feature>
<name>A0AAE0K3J9_9PEZI</name>
<protein>
    <recommendedName>
        <fullName evidence="4">C2H2-type domain-containing protein</fullName>
    </recommendedName>
</protein>
<feature type="compositionally biased region" description="Low complexity" evidence="1">
    <location>
        <begin position="636"/>
        <end position="648"/>
    </location>
</feature>
<organism evidence="2 3">
    <name type="scientific">Lasiosphaeria ovina</name>
    <dbReference type="NCBI Taxonomy" id="92902"/>
    <lineage>
        <taxon>Eukaryota</taxon>
        <taxon>Fungi</taxon>
        <taxon>Dikarya</taxon>
        <taxon>Ascomycota</taxon>
        <taxon>Pezizomycotina</taxon>
        <taxon>Sordariomycetes</taxon>
        <taxon>Sordariomycetidae</taxon>
        <taxon>Sordariales</taxon>
        <taxon>Lasiosphaeriaceae</taxon>
        <taxon>Lasiosphaeria</taxon>
    </lineage>
</organism>
<feature type="region of interest" description="Disordered" evidence="1">
    <location>
        <begin position="185"/>
        <end position="208"/>
    </location>
</feature>
<evidence type="ECO:0000313" key="2">
    <source>
        <dbReference type="EMBL" id="KAK3369366.1"/>
    </source>
</evidence>
<dbReference type="AlphaFoldDB" id="A0AAE0K3J9"/>
<feature type="region of interest" description="Disordered" evidence="1">
    <location>
        <begin position="1"/>
        <end position="39"/>
    </location>
</feature>
<feature type="compositionally biased region" description="Basic and acidic residues" evidence="1">
    <location>
        <begin position="397"/>
        <end position="415"/>
    </location>
</feature>